<protein>
    <submittedName>
        <fullName evidence="2">Uncharacterized protein</fullName>
    </submittedName>
</protein>
<keyword evidence="1" id="KW-1133">Transmembrane helix</keyword>
<gene>
    <name evidence="2" type="ORF">SAMN05192585_11942</name>
</gene>
<proteinExistence type="predicted"/>
<feature type="transmembrane region" description="Helical" evidence="1">
    <location>
        <begin position="12"/>
        <end position="32"/>
    </location>
</feature>
<dbReference type="RefSeq" id="WP_092640534.1">
    <property type="nucleotide sequence ID" value="NZ_FNID01000019.1"/>
</dbReference>
<dbReference type="EMBL" id="FNID01000019">
    <property type="protein sequence ID" value="SDN43934.1"/>
    <property type="molecule type" value="Genomic_DNA"/>
</dbReference>
<feature type="transmembrane region" description="Helical" evidence="1">
    <location>
        <begin position="143"/>
        <end position="164"/>
    </location>
</feature>
<name>A0A1H0BE47_9FIRM</name>
<evidence type="ECO:0000313" key="3">
    <source>
        <dbReference type="Proteomes" id="UP000199182"/>
    </source>
</evidence>
<keyword evidence="3" id="KW-1185">Reference proteome</keyword>
<keyword evidence="1" id="KW-0812">Transmembrane</keyword>
<sequence length="180" mass="20679">MNRKSNLRHGLSLMLSILFADILSIFVFISLASVLPNVFGTVLIQILNLLILLSLVYLPVWTVGEKDINYVLTGRITYDRYCGLKIGLIGMIALYLPYILLFLSKINNDQFLYAIFQVILSLFYGFIRMLLPVTIKDVNWLPMLVTLIYPLIIPLITSLAYHFGYKRISLIGKLIYKKKK</sequence>
<organism evidence="2 3">
    <name type="scientific">Acetanaerobacterium elongatum</name>
    <dbReference type="NCBI Taxonomy" id="258515"/>
    <lineage>
        <taxon>Bacteria</taxon>
        <taxon>Bacillati</taxon>
        <taxon>Bacillota</taxon>
        <taxon>Clostridia</taxon>
        <taxon>Eubacteriales</taxon>
        <taxon>Oscillospiraceae</taxon>
        <taxon>Acetanaerobacterium</taxon>
    </lineage>
</organism>
<accession>A0A1H0BE47</accession>
<feature type="transmembrane region" description="Helical" evidence="1">
    <location>
        <begin position="38"/>
        <end position="61"/>
    </location>
</feature>
<reference evidence="2 3" key="1">
    <citation type="submission" date="2016-10" db="EMBL/GenBank/DDBJ databases">
        <authorList>
            <person name="de Groot N.N."/>
        </authorList>
    </citation>
    <scope>NUCLEOTIDE SEQUENCE [LARGE SCALE GENOMIC DNA]</scope>
    <source>
        <strain evidence="2 3">CGMCC 1.5012</strain>
    </source>
</reference>
<evidence type="ECO:0000313" key="2">
    <source>
        <dbReference type="EMBL" id="SDN43934.1"/>
    </source>
</evidence>
<dbReference type="AlphaFoldDB" id="A0A1H0BE47"/>
<keyword evidence="1" id="KW-0472">Membrane</keyword>
<dbReference type="Proteomes" id="UP000199182">
    <property type="component" value="Unassembled WGS sequence"/>
</dbReference>
<feature type="transmembrane region" description="Helical" evidence="1">
    <location>
        <begin position="82"/>
        <end position="104"/>
    </location>
</feature>
<dbReference type="STRING" id="258515.SAMN05192585_11942"/>
<evidence type="ECO:0000256" key="1">
    <source>
        <dbReference type="SAM" id="Phobius"/>
    </source>
</evidence>
<feature type="transmembrane region" description="Helical" evidence="1">
    <location>
        <begin position="110"/>
        <end position="131"/>
    </location>
</feature>